<sequence length="169" mass="18571">MALPKKLKALNLFNNGESYLGQVVEVKLPTLSRKMEEYRGGGMNGPVDIDFGQEKIELEWKCGGMMRSVLNQYGATTHNAVQLRFAGAYQRDDSGAVDAVEFVVRGRHKEIDPGTGKSGDDTEFSVKTSASYYKLMINGSTVIEIDLMNMIEIVNGVDLLAPHRRAIGA</sequence>
<dbReference type="RefSeq" id="WP_006450505.1">
    <property type="nucleotide sequence ID" value="NZ_CP018728.1"/>
</dbReference>
<dbReference type="EMBL" id="LR828253">
    <property type="protein sequence ID" value="CAD0321961.1"/>
    <property type="molecule type" value="Genomic_DNA"/>
</dbReference>
<gene>
    <name evidence="1" type="ORF">CFBP8129_16660</name>
</gene>
<accession>A0A0G8KDS2</accession>
<dbReference type="PANTHER" id="PTHR35861">
    <property type="match status" value="1"/>
</dbReference>
<dbReference type="OrthoDB" id="3078668at2"/>
<protein>
    <recommendedName>
        <fullName evidence="2">Phage major tail tube protein</fullName>
    </recommendedName>
</protein>
<dbReference type="EMBL" id="LR828253">
    <property type="protein sequence ID" value="CAD0321952.1"/>
    <property type="molecule type" value="Genomic_DNA"/>
</dbReference>
<dbReference type="AlphaFoldDB" id="A0A0G8KDS2"/>
<dbReference type="STRING" id="90270.BI317_06185"/>
<dbReference type="GeneID" id="67407425"/>
<dbReference type="NCBIfam" id="TIGR01611">
    <property type="entry name" value="tail_tube"/>
    <property type="match status" value="1"/>
</dbReference>
<name>A0A0G8KDS2_9XANT</name>
<proteinExistence type="predicted"/>
<dbReference type="InterPro" id="IPR052042">
    <property type="entry name" value="Tail_sheath_structural"/>
</dbReference>
<reference evidence="1" key="1">
    <citation type="submission" date="2020-07" db="EMBL/GenBank/DDBJ databases">
        <authorList>
            <person name="Pothier F. J."/>
        </authorList>
    </citation>
    <scope>NUCLEOTIDE SEQUENCE</scope>
    <source>
        <strain evidence="1">CFBP 8129</strain>
    </source>
</reference>
<evidence type="ECO:0000313" key="1">
    <source>
        <dbReference type="EMBL" id="CAD0321952.1"/>
    </source>
</evidence>
<evidence type="ECO:0008006" key="2">
    <source>
        <dbReference type="Google" id="ProtNLM"/>
    </source>
</evidence>
<organism evidence="1">
    <name type="scientific">Xanthomonas hortorum pv. gardneri</name>
    <dbReference type="NCBI Taxonomy" id="2754056"/>
    <lineage>
        <taxon>Bacteria</taxon>
        <taxon>Pseudomonadati</taxon>
        <taxon>Pseudomonadota</taxon>
        <taxon>Gammaproteobacteria</taxon>
        <taxon>Lysobacterales</taxon>
        <taxon>Lysobacteraceae</taxon>
        <taxon>Xanthomonas</taxon>
    </lineage>
</organism>
<dbReference type="Pfam" id="PF04985">
    <property type="entry name" value="Phage_tube"/>
    <property type="match status" value="1"/>
</dbReference>
<dbReference type="InterPro" id="IPR006498">
    <property type="entry name" value="Tail_tube"/>
</dbReference>
<dbReference type="PANTHER" id="PTHR35861:SF2">
    <property type="entry name" value="FELS-2 PROPHAGE PROTEIN"/>
    <property type="match status" value="1"/>
</dbReference>